<dbReference type="SMART" id="SM00225">
    <property type="entry name" value="BTB"/>
    <property type="match status" value="1"/>
</dbReference>
<dbReference type="InterPro" id="IPR011333">
    <property type="entry name" value="SKP1/BTB/POZ_sf"/>
</dbReference>
<name>A0A8C4IPH7_DICLA</name>
<dbReference type="PANTHER" id="PTHR46105:SF5">
    <property type="entry name" value="ZINC FINGER AND BTB DOMAIN-CONTAINING PROTEIN 44 ISOFORM X1"/>
    <property type="match status" value="1"/>
</dbReference>
<feature type="domain" description="C2H2-type" evidence="13">
    <location>
        <begin position="937"/>
        <end position="959"/>
    </location>
</feature>
<comment type="subcellular location">
    <subcellularLocation>
        <location evidence="1">Nucleus</location>
    </subcellularLocation>
</comment>
<feature type="compositionally biased region" description="Polar residues" evidence="11">
    <location>
        <begin position="551"/>
        <end position="561"/>
    </location>
</feature>
<dbReference type="InterPro" id="IPR050457">
    <property type="entry name" value="ZnFinger_BTB_dom_contain"/>
</dbReference>
<keyword evidence="3" id="KW-0677">Repeat</keyword>
<reference evidence="14" key="1">
    <citation type="submission" date="2025-08" db="UniProtKB">
        <authorList>
            <consortium name="Ensembl"/>
        </authorList>
    </citation>
    <scope>IDENTIFICATION</scope>
</reference>
<feature type="region of interest" description="Disordered" evidence="11">
    <location>
        <begin position="340"/>
        <end position="395"/>
    </location>
</feature>
<proteinExistence type="predicted"/>
<keyword evidence="2" id="KW-0479">Metal-binding</keyword>
<evidence type="ECO:0000256" key="10">
    <source>
        <dbReference type="PROSITE-ProRule" id="PRU00042"/>
    </source>
</evidence>
<dbReference type="FunFam" id="3.30.160.60:FF:000446">
    <property type="entry name" value="Zinc finger protein"/>
    <property type="match status" value="1"/>
</dbReference>
<evidence type="ECO:0000256" key="7">
    <source>
        <dbReference type="ARBA" id="ARBA00023125"/>
    </source>
</evidence>
<dbReference type="InterPro" id="IPR000210">
    <property type="entry name" value="BTB/POZ_dom"/>
</dbReference>
<organism evidence="14 15">
    <name type="scientific">Dicentrarchus labrax</name>
    <name type="common">European seabass</name>
    <name type="synonym">Morone labrax</name>
    <dbReference type="NCBI Taxonomy" id="13489"/>
    <lineage>
        <taxon>Eukaryota</taxon>
        <taxon>Metazoa</taxon>
        <taxon>Chordata</taxon>
        <taxon>Craniata</taxon>
        <taxon>Vertebrata</taxon>
        <taxon>Euteleostomi</taxon>
        <taxon>Actinopterygii</taxon>
        <taxon>Neopterygii</taxon>
        <taxon>Teleostei</taxon>
        <taxon>Neoteleostei</taxon>
        <taxon>Acanthomorphata</taxon>
        <taxon>Eupercaria</taxon>
        <taxon>Moronidae</taxon>
        <taxon>Dicentrarchus</taxon>
    </lineage>
</organism>
<feature type="domain" description="BTB" evidence="12">
    <location>
        <begin position="110"/>
        <end position="174"/>
    </location>
</feature>
<dbReference type="Ensembl" id="ENSDLAT00005063493.2">
    <property type="protein sequence ID" value="ENSDLAP00005059934.2"/>
    <property type="gene ID" value="ENSDLAG00005025199.2"/>
</dbReference>
<dbReference type="AlphaFoldDB" id="A0A8C4IPH7"/>
<evidence type="ECO:0000256" key="5">
    <source>
        <dbReference type="ARBA" id="ARBA00022833"/>
    </source>
</evidence>
<evidence type="ECO:0000313" key="14">
    <source>
        <dbReference type="Ensembl" id="ENSDLAP00005059934.2"/>
    </source>
</evidence>
<evidence type="ECO:0000256" key="1">
    <source>
        <dbReference type="ARBA" id="ARBA00004123"/>
    </source>
</evidence>
<dbReference type="Proteomes" id="UP000694389">
    <property type="component" value="Unassembled WGS sequence"/>
</dbReference>
<evidence type="ECO:0000256" key="8">
    <source>
        <dbReference type="ARBA" id="ARBA00023163"/>
    </source>
</evidence>
<feature type="compositionally biased region" description="Acidic residues" evidence="11">
    <location>
        <begin position="739"/>
        <end position="748"/>
    </location>
</feature>
<dbReference type="PROSITE" id="PS00028">
    <property type="entry name" value="ZINC_FINGER_C2H2_1"/>
    <property type="match status" value="2"/>
</dbReference>
<dbReference type="InterPro" id="IPR036236">
    <property type="entry name" value="Znf_C2H2_sf"/>
</dbReference>
<feature type="region of interest" description="Disordered" evidence="11">
    <location>
        <begin position="715"/>
        <end position="756"/>
    </location>
</feature>
<keyword evidence="6" id="KW-0805">Transcription regulation</keyword>
<dbReference type="PROSITE" id="PS50157">
    <property type="entry name" value="ZINC_FINGER_C2H2_2"/>
    <property type="match status" value="2"/>
</dbReference>
<feature type="compositionally biased region" description="Basic and acidic residues" evidence="11">
    <location>
        <begin position="355"/>
        <end position="370"/>
    </location>
</feature>
<dbReference type="Gene3D" id="3.30.710.10">
    <property type="entry name" value="Potassium Channel Kv1.1, Chain A"/>
    <property type="match status" value="1"/>
</dbReference>
<dbReference type="GO" id="GO:0000978">
    <property type="term" value="F:RNA polymerase II cis-regulatory region sequence-specific DNA binding"/>
    <property type="evidence" value="ECO:0007669"/>
    <property type="project" value="TreeGrafter"/>
</dbReference>
<keyword evidence="4 10" id="KW-0863">Zinc-finger</keyword>
<dbReference type="GeneTree" id="ENSGT00940000175871"/>
<dbReference type="GO" id="GO:0008270">
    <property type="term" value="F:zinc ion binding"/>
    <property type="evidence" value="ECO:0007669"/>
    <property type="project" value="UniProtKB-KW"/>
</dbReference>
<evidence type="ECO:0000256" key="3">
    <source>
        <dbReference type="ARBA" id="ARBA00022737"/>
    </source>
</evidence>
<feature type="compositionally biased region" description="Basic and acidic residues" evidence="11">
    <location>
        <begin position="715"/>
        <end position="738"/>
    </location>
</feature>
<keyword evidence="15" id="KW-1185">Reference proteome</keyword>
<keyword evidence="9" id="KW-0539">Nucleus</keyword>
<feature type="region of interest" description="Disordered" evidence="11">
    <location>
        <begin position="543"/>
        <end position="562"/>
    </location>
</feature>
<dbReference type="Pfam" id="PF00651">
    <property type="entry name" value="BTB"/>
    <property type="match status" value="1"/>
</dbReference>
<dbReference type="Pfam" id="PF00096">
    <property type="entry name" value="zf-C2H2"/>
    <property type="match status" value="2"/>
</dbReference>
<dbReference type="GO" id="GO:0005634">
    <property type="term" value="C:nucleus"/>
    <property type="evidence" value="ECO:0007669"/>
    <property type="project" value="UniProtKB-SubCell"/>
</dbReference>
<dbReference type="FunFam" id="3.30.160.60:FF:000110">
    <property type="entry name" value="Zinc finger protein-like"/>
    <property type="match status" value="1"/>
</dbReference>
<evidence type="ECO:0000256" key="4">
    <source>
        <dbReference type="ARBA" id="ARBA00022771"/>
    </source>
</evidence>
<dbReference type="InterPro" id="IPR013087">
    <property type="entry name" value="Znf_C2H2_type"/>
</dbReference>
<accession>A0A8C4IPH7</accession>
<dbReference type="GO" id="GO:0000981">
    <property type="term" value="F:DNA-binding transcription factor activity, RNA polymerase II-specific"/>
    <property type="evidence" value="ECO:0007669"/>
    <property type="project" value="TreeGrafter"/>
</dbReference>
<keyword evidence="5" id="KW-0862">Zinc</keyword>
<sequence>MEILTLDASAPYKHLSFRVTPSSQYEKRVIVFRMRVCVDSRLGLYIPHRGSFLNSTASRTWWDTTLRASHCTLHSGRLLLLSQYNMEEVCNHAASLLTSLNLQREQAQFCDCVVRQKQSPGQLYPAHRCVLAASSPMLASILSSSGVLVELHLSDSVLELVLGYIYTGALPYTLSEQQYYNLLTAACYLQIDDLQEALRTEVNTADNTNASTGTENQSYRDINTKTDTCSANSLEREHQYCDDIDTRRSTSKTDAYHCNRKCTSPLSNASTSCSLAERSGRVNAGNYRQATYLTPQDLIQNIPCAAEAHGVSTEEPAWTAENRRHLYSRCTAEVQEEEMSRAEKTQQLGLTVRSKAGEKQTNRKEEDKMLRSPLPHVSTSHLKDKFSPLQHSSSSPHLCCGAVPVIRHSGRVAMAEVPPYHPVSQASVNSNRAPDLRLGSTDNDRIVEGITTEHKNHYEAQNRDYSNNKYHIGTQSWDCKVSSDQCAIQDLCYKSNADELDIKRQDYNSSNTDSDEYMGNGLSHITDHNDHHAHCDTFRNKTPTKHFSDDSVPQNKDCSSSTRERLDCSDCHNISNDPSVVAPLPVQDAGTGSDCEDLCPEGEAKEEQSYSIGCPTEMDRQDSHCNLYGLRYTNLRYETTSTKDANSSQHGHDNKDTAMDHNTDCTFLEHENMSGIEPHLTFTVPVDNNMSDPTYSVVGQSYRGHLHYHCLSQEDTHLSHRDSDHKHSHPSHPDHSDQSTDEEEEDDGSPGLSPLRQHFATTDQVLLLDISAKPAELLVSYKHRSDEGEKWVALSQKDTCGNGYGNNDREQRNEAASAAGVDKPKSWVGETNVEERKIVSKEKNRPGAEVVHKGENQTITWTACSPPSVPDSVQASVSSSLSVCIPSTLSASMPTNISAHLSTPVHHPFQCSLCERSFSQRGSLNRHVRSHLGVRPFPCPRCPMTFSRQYRVTEHMRVHQRCVLGSDFQKPPASSI</sequence>
<dbReference type="Gene3D" id="3.30.160.60">
    <property type="entry name" value="Classic Zinc Finger"/>
    <property type="match status" value="2"/>
</dbReference>
<dbReference type="SUPFAM" id="SSF54695">
    <property type="entry name" value="POZ domain"/>
    <property type="match status" value="1"/>
</dbReference>
<evidence type="ECO:0000313" key="15">
    <source>
        <dbReference type="Proteomes" id="UP000694389"/>
    </source>
</evidence>
<dbReference type="SMART" id="SM00355">
    <property type="entry name" value="ZnF_C2H2"/>
    <property type="match status" value="2"/>
</dbReference>
<evidence type="ECO:0000259" key="12">
    <source>
        <dbReference type="PROSITE" id="PS50097"/>
    </source>
</evidence>
<reference evidence="14" key="2">
    <citation type="submission" date="2025-09" db="UniProtKB">
        <authorList>
            <consortium name="Ensembl"/>
        </authorList>
    </citation>
    <scope>IDENTIFICATION</scope>
</reference>
<dbReference type="PANTHER" id="PTHR46105">
    <property type="entry name" value="AGAP004733-PA"/>
    <property type="match status" value="1"/>
</dbReference>
<evidence type="ECO:0000259" key="13">
    <source>
        <dbReference type="PROSITE" id="PS50157"/>
    </source>
</evidence>
<evidence type="ECO:0000256" key="9">
    <source>
        <dbReference type="ARBA" id="ARBA00023242"/>
    </source>
</evidence>
<keyword evidence="8" id="KW-0804">Transcription</keyword>
<evidence type="ECO:0000256" key="11">
    <source>
        <dbReference type="SAM" id="MobiDB-lite"/>
    </source>
</evidence>
<feature type="domain" description="C2H2-type" evidence="13">
    <location>
        <begin position="909"/>
        <end position="936"/>
    </location>
</feature>
<keyword evidence="7" id="KW-0238">DNA-binding</keyword>
<evidence type="ECO:0000256" key="2">
    <source>
        <dbReference type="ARBA" id="ARBA00022723"/>
    </source>
</evidence>
<dbReference type="PROSITE" id="PS50097">
    <property type="entry name" value="BTB"/>
    <property type="match status" value="1"/>
</dbReference>
<evidence type="ECO:0000256" key="6">
    <source>
        <dbReference type="ARBA" id="ARBA00023015"/>
    </source>
</evidence>
<dbReference type="SUPFAM" id="SSF57667">
    <property type="entry name" value="beta-beta-alpha zinc fingers"/>
    <property type="match status" value="1"/>
</dbReference>
<protein>
    <submittedName>
        <fullName evidence="14">Uncharacterized protein</fullName>
    </submittedName>
</protein>